<feature type="domain" description="Lipoyl-binding" evidence="9">
    <location>
        <begin position="77"/>
        <end position="153"/>
    </location>
</feature>
<evidence type="ECO:0000313" key="10">
    <source>
        <dbReference type="EMBL" id="GAK31681.1"/>
    </source>
</evidence>
<evidence type="ECO:0000259" key="9">
    <source>
        <dbReference type="PROSITE" id="PS50968"/>
    </source>
</evidence>
<dbReference type="PANTHER" id="PTHR45266:SF3">
    <property type="entry name" value="OXALOACETATE DECARBOXYLASE ALPHA CHAIN"/>
    <property type="match status" value="1"/>
</dbReference>
<dbReference type="PROSITE" id="PS00188">
    <property type="entry name" value="BIOTIN"/>
    <property type="match status" value="1"/>
</dbReference>
<evidence type="ECO:0000256" key="3">
    <source>
        <dbReference type="ARBA" id="ARBA00022516"/>
    </source>
</evidence>
<evidence type="ECO:0000256" key="6">
    <source>
        <dbReference type="ARBA" id="ARBA00023160"/>
    </source>
</evidence>
<evidence type="ECO:0000256" key="1">
    <source>
        <dbReference type="ARBA" id="ARBA00005194"/>
    </source>
</evidence>
<dbReference type="InterPro" id="IPR050709">
    <property type="entry name" value="Biotin_Carboxyl_Carrier/Decarb"/>
</dbReference>
<gene>
    <name evidence="10" type="primary">accB</name>
    <name evidence="10" type="ORF">WOSG25_130330</name>
</gene>
<keyword evidence="4 8" id="KW-0276">Fatty acid metabolism</keyword>
<keyword evidence="11" id="KW-1185">Reference proteome</keyword>
<dbReference type="PRINTS" id="PR01071">
    <property type="entry name" value="ACOABIOTINCC"/>
</dbReference>
<dbReference type="eggNOG" id="COG0511">
    <property type="taxonomic scope" value="Bacteria"/>
</dbReference>
<dbReference type="Gene3D" id="2.40.50.100">
    <property type="match status" value="1"/>
</dbReference>
<dbReference type="AlphaFoldDB" id="A0A069D2N4"/>
<dbReference type="EMBL" id="DF820496">
    <property type="protein sequence ID" value="GAK31681.1"/>
    <property type="molecule type" value="Genomic_DNA"/>
</dbReference>
<protein>
    <recommendedName>
        <fullName evidence="2 8">Biotin carboxyl carrier protein of acetyl-CoA carboxylase</fullName>
    </recommendedName>
</protein>
<dbReference type="NCBIfam" id="TIGR00531">
    <property type="entry name" value="BCCP"/>
    <property type="match status" value="1"/>
</dbReference>
<dbReference type="STRING" id="1329250.WOSG25_130330"/>
<dbReference type="SUPFAM" id="SSF51230">
    <property type="entry name" value="Single hybrid motif"/>
    <property type="match status" value="1"/>
</dbReference>
<keyword evidence="6 8" id="KW-0275">Fatty acid biosynthesis</keyword>
<dbReference type="PROSITE" id="PS50968">
    <property type="entry name" value="BIOTINYL_LIPOYL"/>
    <property type="match status" value="1"/>
</dbReference>
<sequence>MTMNLEEIRALIQDLENSSLREFELSDGDFSLHLSKNENAALPAAVVPAPVVNSIAPEVQEASAPAVEPFKKAAKPDLTINAPLVGTVYLRPNPDAPTFKSVGDRVVAGEQVAIVEAMKLMTPVKSEIAGVITEVLVEEDQVVEFDMPMFRVDPKG</sequence>
<keyword evidence="3 8" id="KW-0444">Lipid biosynthesis</keyword>
<dbReference type="GO" id="GO:0006633">
    <property type="term" value="P:fatty acid biosynthetic process"/>
    <property type="evidence" value="ECO:0007669"/>
    <property type="project" value="UniProtKB-UniPathway"/>
</dbReference>
<evidence type="ECO:0000256" key="5">
    <source>
        <dbReference type="ARBA" id="ARBA00023098"/>
    </source>
</evidence>
<organism evidence="10 11">
    <name type="scientific">Weissella oryzae (strain DSM 25784 / JCM 18191 / LMG 30913 / SG25)</name>
    <dbReference type="NCBI Taxonomy" id="1329250"/>
    <lineage>
        <taxon>Bacteria</taxon>
        <taxon>Bacillati</taxon>
        <taxon>Bacillota</taxon>
        <taxon>Bacilli</taxon>
        <taxon>Lactobacillales</taxon>
        <taxon>Lactobacillaceae</taxon>
        <taxon>Weissella</taxon>
    </lineage>
</organism>
<comment type="function">
    <text evidence="8">This protein is a component of the acetyl coenzyme A carboxylase complex; first, biotin carboxylase catalyzes the carboxylation of the carrier protein and then the transcarboxylase transfers the carboxyl group to form malonyl-CoA.</text>
</comment>
<dbReference type="GO" id="GO:0003989">
    <property type="term" value="F:acetyl-CoA carboxylase activity"/>
    <property type="evidence" value="ECO:0007669"/>
    <property type="project" value="InterPro"/>
</dbReference>
<dbReference type="InterPro" id="IPR001249">
    <property type="entry name" value="AcCoA_biotinCC"/>
</dbReference>
<dbReference type="RefSeq" id="WP_027699629.1">
    <property type="nucleotide sequence ID" value="NZ_DF820496.1"/>
</dbReference>
<comment type="pathway">
    <text evidence="1 8">Lipid metabolism; fatty acid biosynthesis.</text>
</comment>
<evidence type="ECO:0000256" key="8">
    <source>
        <dbReference type="RuleBase" id="RU364072"/>
    </source>
</evidence>
<keyword evidence="5 8" id="KW-0443">Lipid metabolism</keyword>
<name>A0A069D2N4_WEIOS</name>
<dbReference type="Proteomes" id="UP000030643">
    <property type="component" value="Unassembled WGS sequence"/>
</dbReference>
<keyword evidence="7 8" id="KW-0092">Biotin</keyword>
<dbReference type="CDD" id="cd06850">
    <property type="entry name" value="biotinyl_domain"/>
    <property type="match status" value="1"/>
</dbReference>
<evidence type="ECO:0000256" key="2">
    <source>
        <dbReference type="ARBA" id="ARBA00017562"/>
    </source>
</evidence>
<evidence type="ECO:0000256" key="7">
    <source>
        <dbReference type="ARBA" id="ARBA00023267"/>
    </source>
</evidence>
<reference evidence="11" key="1">
    <citation type="journal article" date="2014" name="Genome Announc.">
        <title>Draft genome sequence of Weissella oryzae SG25T, isolated from fermented rice grains.</title>
        <authorList>
            <person name="Tanizawa Y."/>
            <person name="Fujisawa T."/>
            <person name="Mochizuki T."/>
            <person name="Kaminuma E."/>
            <person name="Suzuki Y."/>
            <person name="Nakamura Y."/>
            <person name="Tohno M."/>
        </authorList>
    </citation>
    <scope>NUCLEOTIDE SEQUENCE [LARGE SCALE GENOMIC DNA]</scope>
    <source>
        <strain evidence="11">DSM 25784 / JCM 18191 / LMG 30913 / SG25</strain>
    </source>
</reference>
<dbReference type="InterPro" id="IPR001882">
    <property type="entry name" value="Biotin_BS"/>
</dbReference>
<dbReference type="PANTHER" id="PTHR45266">
    <property type="entry name" value="OXALOACETATE DECARBOXYLASE ALPHA CHAIN"/>
    <property type="match status" value="1"/>
</dbReference>
<evidence type="ECO:0000256" key="4">
    <source>
        <dbReference type="ARBA" id="ARBA00022832"/>
    </source>
</evidence>
<proteinExistence type="predicted"/>
<dbReference type="GO" id="GO:0009317">
    <property type="term" value="C:acetyl-CoA carboxylase complex"/>
    <property type="evidence" value="ECO:0007669"/>
    <property type="project" value="InterPro"/>
</dbReference>
<accession>A0A069D2N4</accession>
<dbReference type="Pfam" id="PF00364">
    <property type="entry name" value="Biotin_lipoyl"/>
    <property type="match status" value="1"/>
</dbReference>
<dbReference type="InterPro" id="IPR000089">
    <property type="entry name" value="Biotin_lipoyl"/>
</dbReference>
<dbReference type="OrthoDB" id="9811735at2"/>
<dbReference type="UniPathway" id="UPA00094"/>
<dbReference type="InterPro" id="IPR011053">
    <property type="entry name" value="Single_hybrid_motif"/>
</dbReference>
<evidence type="ECO:0000313" key="11">
    <source>
        <dbReference type="Proteomes" id="UP000030643"/>
    </source>
</evidence>